<reference evidence="3 4" key="1">
    <citation type="submission" date="2015-07" db="EMBL/GenBank/DDBJ databases">
        <title>Genome sequence of Levilinea saccharolytica DSM 16555.</title>
        <authorList>
            <person name="Hemp J."/>
            <person name="Ward L.M."/>
            <person name="Pace L.A."/>
            <person name="Fischer W.W."/>
        </authorList>
    </citation>
    <scope>NUCLEOTIDE SEQUENCE [LARGE SCALE GENOMIC DNA]</scope>
    <source>
        <strain evidence="3 4">KIBI-1</strain>
    </source>
</reference>
<accession>A0A0P6YC76</accession>
<evidence type="ECO:0000313" key="3">
    <source>
        <dbReference type="EMBL" id="KPL79600.1"/>
    </source>
</evidence>
<comment type="caution">
    <text evidence="3">The sequence shown here is derived from an EMBL/GenBank/DDBJ whole genome shotgun (WGS) entry which is preliminary data.</text>
</comment>
<dbReference type="EMBL" id="LGCM01000047">
    <property type="protein sequence ID" value="KPL79600.1"/>
    <property type="molecule type" value="Genomic_DNA"/>
</dbReference>
<dbReference type="PIRSF" id="PIRSF002741">
    <property type="entry name" value="MppA"/>
    <property type="match status" value="1"/>
</dbReference>
<feature type="region of interest" description="Disordered" evidence="1">
    <location>
        <begin position="15"/>
        <end position="35"/>
    </location>
</feature>
<gene>
    <name evidence="3" type="ORF">ADN01_13990</name>
</gene>
<proteinExistence type="predicted"/>
<dbReference type="AlphaFoldDB" id="A0A0P6YC76"/>
<dbReference type="Pfam" id="PF00496">
    <property type="entry name" value="SBP_bac_5"/>
    <property type="match status" value="1"/>
</dbReference>
<dbReference type="CDD" id="cd00995">
    <property type="entry name" value="PBP2_NikA_DppA_OppA_like"/>
    <property type="match status" value="1"/>
</dbReference>
<protein>
    <recommendedName>
        <fullName evidence="2">Solute-binding protein family 5 domain-containing protein</fullName>
    </recommendedName>
</protein>
<organism evidence="3 4">
    <name type="scientific">Levilinea saccharolytica</name>
    <dbReference type="NCBI Taxonomy" id="229921"/>
    <lineage>
        <taxon>Bacteria</taxon>
        <taxon>Bacillati</taxon>
        <taxon>Chloroflexota</taxon>
        <taxon>Anaerolineae</taxon>
        <taxon>Anaerolineales</taxon>
        <taxon>Anaerolineaceae</taxon>
        <taxon>Levilinea</taxon>
    </lineage>
</organism>
<name>A0A0P6YC76_9CHLR</name>
<feature type="domain" description="Solute-binding protein family 5" evidence="2">
    <location>
        <begin position="83"/>
        <end position="469"/>
    </location>
</feature>
<dbReference type="GO" id="GO:1904680">
    <property type="term" value="F:peptide transmembrane transporter activity"/>
    <property type="evidence" value="ECO:0007669"/>
    <property type="project" value="TreeGrafter"/>
</dbReference>
<dbReference type="Gene3D" id="3.10.105.10">
    <property type="entry name" value="Dipeptide-binding Protein, Domain 3"/>
    <property type="match status" value="1"/>
</dbReference>
<dbReference type="Proteomes" id="UP000050501">
    <property type="component" value="Unassembled WGS sequence"/>
</dbReference>
<evidence type="ECO:0000256" key="1">
    <source>
        <dbReference type="SAM" id="MobiDB-lite"/>
    </source>
</evidence>
<dbReference type="InterPro" id="IPR030678">
    <property type="entry name" value="Peptide/Ni-bd"/>
</dbReference>
<keyword evidence="4" id="KW-1185">Reference proteome</keyword>
<dbReference type="GO" id="GO:0042597">
    <property type="term" value="C:periplasmic space"/>
    <property type="evidence" value="ECO:0007669"/>
    <property type="project" value="UniProtKB-ARBA"/>
</dbReference>
<dbReference type="GO" id="GO:0043190">
    <property type="term" value="C:ATP-binding cassette (ABC) transporter complex"/>
    <property type="evidence" value="ECO:0007669"/>
    <property type="project" value="InterPro"/>
</dbReference>
<evidence type="ECO:0000313" key="4">
    <source>
        <dbReference type="Proteomes" id="UP000050501"/>
    </source>
</evidence>
<dbReference type="Gene3D" id="3.40.190.10">
    <property type="entry name" value="Periplasmic binding protein-like II"/>
    <property type="match status" value="1"/>
</dbReference>
<evidence type="ECO:0000259" key="2">
    <source>
        <dbReference type="Pfam" id="PF00496"/>
    </source>
</evidence>
<dbReference type="STRING" id="229921.ADN01_13990"/>
<dbReference type="PANTHER" id="PTHR30290">
    <property type="entry name" value="PERIPLASMIC BINDING COMPONENT OF ABC TRANSPORTER"/>
    <property type="match status" value="1"/>
</dbReference>
<sequence>MVCVMLALMVSACGGQPTPAASPSESGAGTAAAPAEQKSPAVVRVGWAGSPDTLNPAAALLSESFVIYELAYSALLDLELDGEYSPDLAESWTHSEDGLVWTFKLVPNTKFHDGTPLTAKDVVFSFNFYKDHEDFPYMTGYTTAFESVEAPDDTTVVLTLNEAIPNLFSQIVFLYILPEHIWKDHTEGAAATEFENLELIGSGPFKLKQYAQGEFVHLEANRDFYRTGPKVDEVVFQTFSNLDALVQAIKTGQVDMITEMPNTAVATLRNAENVTVVTGAPLAPDVTDIILNQAGGDNCPTDEGGVCSGHPALADRNVRLALAHATNKQELIDIILLGLGTPGLTLIPDSLGTWYNDKIADYPFDLVKANQILEDAGYKDSNGDGVREMPDGSRDLTFRLNWPSDSTVAPRLAELLGKTWGQIGVKLEMQALDPDALTSICCPAFDYDILIWGWGSDPDPSFLLSVMLTDQIPTGMSETGYSNPEFDDLFIQQSRELDPAKRQEIVWKMQEILHEDVVYIVPFYSKAVQAYRTDRFKGWIVDQPKLALDDVTSLMVVEPVR</sequence>
<dbReference type="SUPFAM" id="SSF53850">
    <property type="entry name" value="Periplasmic binding protein-like II"/>
    <property type="match status" value="1"/>
</dbReference>
<dbReference type="InterPro" id="IPR000914">
    <property type="entry name" value="SBP_5_dom"/>
</dbReference>
<dbReference type="PATRIC" id="fig|229921.5.peg.1603"/>
<dbReference type="InterPro" id="IPR039424">
    <property type="entry name" value="SBP_5"/>
</dbReference>
<dbReference type="GO" id="GO:0015833">
    <property type="term" value="P:peptide transport"/>
    <property type="evidence" value="ECO:0007669"/>
    <property type="project" value="TreeGrafter"/>
</dbReference>